<dbReference type="Proteomes" id="UP000000845">
    <property type="component" value="Chromosome"/>
</dbReference>
<evidence type="ECO:0000256" key="6">
    <source>
        <dbReference type="ARBA" id="ARBA00023014"/>
    </source>
</evidence>
<dbReference type="GO" id="GO:0051539">
    <property type="term" value="F:4 iron, 4 sulfur cluster binding"/>
    <property type="evidence" value="ECO:0007669"/>
    <property type="project" value="UniProtKB-KW"/>
</dbReference>
<dbReference type="InterPro" id="IPR013785">
    <property type="entry name" value="Aldolase_TIM"/>
</dbReference>
<evidence type="ECO:0000256" key="4">
    <source>
        <dbReference type="ARBA" id="ARBA00022723"/>
    </source>
</evidence>
<sequence length="163" mass="18978">MRILKIFRETISDGPGFRYSIYFSGCSHACPGCHNEESWNPDNGEVMDSKYFKKITDEINGNKMLSGITISGGDPFYDSEEFLDFLVRLRKETGDIDIWCYTGYTIEQLLLDKVKKECLKYINTLVDGRFIQELHSEELSFRGSKNQRIINVKEYIKDNNIEF</sequence>
<reference evidence="10" key="1">
    <citation type="submission" date="2009-09" db="EMBL/GenBank/DDBJ databases">
        <title>The complete chromosome of Sebaldella termitidis ATCC 33386.</title>
        <authorList>
            <consortium name="US DOE Joint Genome Institute (JGI-PGF)"/>
            <person name="Lucas S."/>
            <person name="Copeland A."/>
            <person name="Lapidus A."/>
            <person name="Glavina del Rio T."/>
            <person name="Dalin E."/>
            <person name="Tice H."/>
            <person name="Bruce D."/>
            <person name="Goodwin L."/>
            <person name="Pitluck S."/>
            <person name="Kyrpides N."/>
            <person name="Mavromatis K."/>
            <person name="Ivanova N."/>
            <person name="Mikhailova N."/>
            <person name="Sims D."/>
            <person name="Meincke L."/>
            <person name="Brettin T."/>
            <person name="Detter J.C."/>
            <person name="Han C."/>
            <person name="Larimer F."/>
            <person name="Land M."/>
            <person name="Hauser L."/>
            <person name="Markowitz V."/>
            <person name="Cheng J.F."/>
            <person name="Hugenholtz P."/>
            <person name="Woyke T."/>
            <person name="Wu D."/>
            <person name="Eisen J.A."/>
        </authorList>
    </citation>
    <scope>NUCLEOTIDE SEQUENCE [LARGE SCALE GENOMIC DNA]</scope>
    <source>
        <strain evidence="10">ATCC 33386 / NCTC 11300</strain>
    </source>
</reference>
<proteinExistence type="inferred from homology"/>
<evidence type="ECO:0000256" key="3">
    <source>
        <dbReference type="ARBA" id="ARBA00022691"/>
    </source>
</evidence>
<evidence type="ECO:0000256" key="5">
    <source>
        <dbReference type="ARBA" id="ARBA00023004"/>
    </source>
</evidence>
<feature type="domain" description="Radical SAM core" evidence="8">
    <location>
        <begin position="12"/>
        <end position="163"/>
    </location>
</feature>
<dbReference type="GO" id="GO:0043365">
    <property type="term" value="F:[formate-C-acetyltransferase]-activating enzyme activity"/>
    <property type="evidence" value="ECO:0007669"/>
    <property type="project" value="InterPro"/>
</dbReference>
<protein>
    <recommendedName>
        <fullName evidence="7">Anaerobic ribonucleoside-triphosphate reductase-activating protein</fullName>
        <ecNumber evidence="7">1.97.1.-</ecNumber>
    </recommendedName>
</protein>
<name>D1ARD7_SEBTE</name>
<dbReference type="SUPFAM" id="SSF102114">
    <property type="entry name" value="Radical SAM enzymes"/>
    <property type="match status" value="1"/>
</dbReference>
<evidence type="ECO:0000313" key="10">
    <source>
        <dbReference type="Proteomes" id="UP000000845"/>
    </source>
</evidence>
<dbReference type="STRING" id="526218.Sterm_3589"/>
<dbReference type="InterPro" id="IPR034457">
    <property type="entry name" value="Organic_radical-activating"/>
</dbReference>
<dbReference type="GO" id="GO:0046872">
    <property type="term" value="F:metal ion binding"/>
    <property type="evidence" value="ECO:0007669"/>
    <property type="project" value="UniProtKB-KW"/>
</dbReference>
<dbReference type="CDD" id="cd01335">
    <property type="entry name" value="Radical_SAM"/>
    <property type="match status" value="1"/>
</dbReference>
<dbReference type="RefSeq" id="WP_012863005.1">
    <property type="nucleotide sequence ID" value="NC_013517.1"/>
</dbReference>
<dbReference type="HOGENOM" id="CLU_089926_0_0_0"/>
<keyword evidence="5" id="KW-0408">Iron</keyword>
<dbReference type="eggNOG" id="COG0602">
    <property type="taxonomic scope" value="Bacteria"/>
</dbReference>
<dbReference type="PANTHER" id="PTHR30352">
    <property type="entry name" value="PYRUVATE FORMATE-LYASE-ACTIVATING ENZYME"/>
    <property type="match status" value="1"/>
</dbReference>
<comment type="cofactor">
    <cofactor evidence="1">
        <name>[4Fe-4S] cluster</name>
        <dbReference type="ChEBI" id="CHEBI:49883"/>
    </cofactor>
</comment>
<evidence type="ECO:0000313" key="9">
    <source>
        <dbReference type="EMBL" id="ACZ10423.1"/>
    </source>
</evidence>
<dbReference type="AlphaFoldDB" id="D1ARD7"/>
<dbReference type="SFLD" id="SFLDF00299">
    <property type="entry name" value="anaerobic_ribonucleoside-triph"/>
    <property type="match status" value="1"/>
</dbReference>
<gene>
    <name evidence="9" type="ordered locus">Sterm_3589</name>
</gene>
<dbReference type="KEGG" id="str:Sterm_3589"/>
<dbReference type="PANTHER" id="PTHR30352:SF2">
    <property type="entry name" value="ANAEROBIC RIBONUCLEOSIDE-TRIPHOSPHATE REDUCTASE-ACTIVATING PROTEIN"/>
    <property type="match status" value="1"/>
</dbReference>
<evidence type="ECO:0000256" key="2">
    <source>
        <dbReference type="ARBA" id="ARBA00022485"/>
    </source>
</evidence>
<dbReference type="SFLD" id="SFLDG01066">
    <property type="entry name" value="organic_radical-activating_enz"/>
    <property type="match status" value="1"/>
</dbReference>
<keyword evidence="10" id="KW-1185">Reference proteome</keyword>
<dbReference type="SFLD" id="SFLDS00029">
    <property type="entry name" value="Radical_SAM"/>
    <property type="match status" value="1"/>
</dbReference>
<evidence type="ECO:0000256" key="1">
    <source>
        <dbReference type="ARBA" id="ARBA00001966"/>
    </source>
</evidence>
<dbReference type="EC" id="1.97.1.-" evidence="7"/>
<dbReference type="NCBIfam" id="TIGR02491">
    <property type="entry name" value="NrdG"/>
    <property type="match status" value="1"/>
</dbReference>
<organism evidence="9 10">
    <name type="scientific">Sebaldella termitidis (strain ATCC 33386 / NCTC 11300)</name>
    <dbReference type="NCBI Taxonomy" id="526218"/>
    <lineage>
        <taxon>Bacteria</taxon>
        <taxon>Fusobacteriati</taxon>
        <taxon>Fusobacteriota</taxon>
        <taxon>Fusobacteriia</taxon>
        <taxon>Fusobacteriales</taxon>
        <taxon>Leptotrichiaceae</taxon>
        <taxon>Sebaldella</taxon>
    </lineage>
</organism>
<dbReference type="InterPro" id="IPR012837">
    <property type="entry name" value="NrdG"/>
</dbReference>
<keyword evidence="4" id="KW-0479">Metal-binding</keyword>
<accession>D1ARD7</accession>
<dbReference type="InterPro" id="IPR007197">
    <property type="entry name" value="rSAM"/>
</dbReference>
<dbReference type="Pfam" id="PF13353">
    <property type="entry name" value="Fer4_12"/>
    <property type="match status" value="1"/>
</dbReference>
<dbReference type="SFLD" id="SFLDG01063">
    <property type="entry name" value="activating_enzymes__group_1"/>
    <property type="match status" value="1"/>
</dbReference>
<keyword evidence="3" id="KW-0949">S-adenosyl-L-methionine</keyword>
<dbReference type="EMBL" id="CP001739">
    <property type="protein sequence ID" value="ACZ10423.1"/>
    <property type="molecule type" value="Genomic_DNA"/>
</dbReference>
<dbReference type="GO" id="GO:0004748">
    <property type="term" value="F:ribonucleoside-diphosphate reductase activity, thioredoxin disulfide as acceptor"/>
    <property type="evidence" value="ECO:0007669"/>
    <property type="project" value="TreeGrafter"/>
</dbReference>
<evidence type="ECO:0000259" key="8">
    <source>
        <dbReference type="PROSITE" id="PS51918"/>
    </source>
</evidence>
<reference evidence="9 10" key="2">
    <citation type="journal article" date="2010" name="Stand. Genomic Sci.">
        <title>Complete genome sequence of Sebaldella termitidis type strain (NCTC 11300).</title>
        <authorList>
            <person name="Harmon-Smith M."/>
            <person name="Celia L."/>
            <person name="Chertkov O."/>
            <person name="Lapidus A."/>
            <person name="Copeland A."/>
            <person name="Glavina Del Rio T."/>
            <person name="Nolan M."/>
            <person name="Lucas S."/>
            <person name="Tice H."/>
            <person name="Cheng J.F."/>
            <person name="Han C."/>
            <person name="Detter J.C."/>
            <person name="Bruce D."/>
            <person name="Goodwin L."/>
            <person name="Pitluck S."/>
            <person name="Pati A."/>
            <person name="Liolios K."/>
            <person name="Ivanova N."/>
            <person name="Mavromatis K."/>
            <person name="Mikhailova N."/>
            <person name="Chen A."/>
            <person name="Palaniappan K."/>
            <person name="Land M."/>
            <person name="Hauser L."/>
            <person name="Chang Y.J."/>
            <person name="Jeffries C.D."/>
            <person name="Brettin T."/>
            <person name="Goker M."/>
            <person name="Beck B."/>
            <person name="Bristow J."/>
            <person name="Eisen J.A."/>
            <person name="Markowitz V."/>
            <person name="Hugenholtz P."/>
            <person name="Kyrpides N.C."/>
            <person name="Klenk H.P."/>
            <person name="Chen F."/>
        </authorList>
    </citation>
    <scope>NUCLEOTIDE SEQUENCE [LARGE SCALE GENOMIC DNA]</scope>
    <source>
        <strain evidence="10">ATCC 33386 / NCTC 11300</strain>
    </source>
</reference>
<dbReference type="InterPro" id="IPR058240">
    <property type="entry name" value="rSAM_sf"/>
</dbReference>
<comment type="function">
    <text evidence="7">Activation of anaerobic ribonucleoside-triphosphate reductase under anaerobic conditions by generation of an organic free radical, using S-adenosylmethionine and reduced flavodoxin as cosubstrates to produce 5'-deoxy-adenosine.</text>
</comment>
<keyword evidence="6" id="KW-0411">Iron-sulfur</keyword>
<keyword evidence="2" id="KW-0004">4Fe-4S</keyword>
<comment type="similarity">
    <text evidence="7">Belongs to the organic radical-activating enzymes family.</text>
</comment>
<keyword evidence="7" id="KW-0560">Oxidoreductase</keyword>
<evidence type="ECO:0000256" key="7">
    <source>
        <dbReference type="PIRNR" id="PIRNR000368"/>
    </source>
</evidence>
<dbReference type="PROSITE" id="PS51918">
    <property type="entry name" value="RADICAL_SAM"/>
    <property type="match status" value="1"/>
</dbReference>
<dbReference type="Gene3D" id="3.20.20.70">
    <property type="entry name" value="Aldolase class I"/>
    <property type="match status" value="1"/>
</dbReference>
<dbReference type="PIRSF" id="PIRSF000368">
    <property type="entry name" value="NrdG"/>
    <property type="match status" value="1"/>
</dbReference>